<dbReference type="InterPro" id="IPR001173">
    <property type="entry name" value="Glyco_trans_2-like"/>
</dbReference>
<dbReference type="GO" id="GO:0016758">
    <property type="term" value="F:hexosyltransferase activity"/>
    <property type="evidence" value="ECO:0007669"/>
    <property type="project" value="UniProtKB-ARBA"/>
</dbReference>
<organism evidence="2">
    <name type="scientific">Desulfatirhabdium butyrativorans</name>
    <dbReference type="NCBI Taxonomy" id="340467"/>
    <lineage>
        <taxon>Bacteria</taxon>
        <taxon>Pseudomonadati</taxon>
        <taxon>Thermodesulfobacteriota</taxon>
        <taxon>Desulfobacteria</taxon>
        <taxon>Desulfobacterales</taxon>
        <taxon>Desulfatirhabdiaceae</taxon>
        <taxon>Desulfatirhabdium</taxon>
    </lineage>
</organism>
<keyword evidence="2" id="KW-0808">Transferase</keyword>
<proteinExistence type="predicted"/>
<sequence length="326" mass="37409">MEPPMPLVSVIIPTYNRSAFLRNAIQSVLKQTFRNFEILVVDDASQVNVEQIIDELGDCRIRLFRHDRNRGEAAARNTGVLYAKGEYLAFLDDDDEWLAEKLEKQVSVLSNEPPSVGGVYTGFFVVDITDETLLYTKIPSISGTIYRELLRHNAIGTPSTLMIRRACIDRVGLFDGSIVYGVDHDLYLRIARYFTFACIPEPLVRYHVHDARMSNDPDVVLRGMKALTQKYGRERGGLVNRKVLGCGYYDAGIACIDRNQRKRAQALFLRSILMNPLEWLSYHQFVCSLFEERQIQALKRLKRRLFPLKTEYDPNGVRRLPIGNMK</sequence>
<dbReference type="PANTHER" id="PTHR22916">
    <property type="entry name" value="GLYCOSYLTRANSFERASE"/>
    <property type="match status" value="1"/>
</dbReference>
<feature type="domain" description="Glycosyltransferase 2-like" evidence="1">
    <location>
        <begin position="9"/>
        <end position="170"/>
    </location>
</feature>
<dbReference type="Gene3D" id="3.90.550.10">
    <property type="entry name" value="Spore Coat Polysaccharide Biosynthesis Protein SpsA, Chain A"/>
    <property type="match status" value="1"/>
</dbReference>
<dbReference type="PANTHER" id="PTHR22916:SF3">
    <property type="entry name" value="UDP-GLCNAC:BETAGAL BETA-1,3-N-ACETYLGLUCOSAMINYLTRANSFERASE-LIKE PROTEIN 1"/>
    <property type="match status" value="1"/>
</dbReference>
<reference evidence="2" key="1">
    <citation type="journal article" date="2020" name="mSystems">
        <title>Genome- and Community-Level Interaction Insights into Carbon Utilization and Element Cycling Functions of Hydrothermarchaeota in Hydrothermal Sediment.</title>
        <authorList>
            <person name="Zhou Z."/>
            <person name="Liu Y."/>
            <person name="Xu W."/>
            <person name="Pan J."/>
            <person name="Luo Z.H."/>
            <person name="Li M."/>
        </authorList>
    </citation>
    <scope>NUCLEOTIDE SEQUENCE [LARGE SCALE GENOMIC DNA]</scope>
    <source>
        <strain evidence="2">SpSt-477</strain>
    </source>
</reference>
<dbReference type="CDD" id="cd00761">
    <property type="entry name" value="Glyco_tranf_GTA_type"/>
    <property type="match status" value="1"/>
</dbReference>
<protein>
    <submittedName>
        <fullName evidence="2">Glycosyltransferase family 2 protein</fullName>
    </submittedName>
</protein>
<dbReference type="SUPFAM" id="SSF53448">
    <property type="entry name" value="Nucleotide-diphospho-sugar transferases"/>
    <property type="match status" value="1"/>
</dbReference>
<accession>A0A7C4RT37</accession>
<gene>
    <name evidence="2" type="ORF">ENS29_11460</name>
</gene>
<dbReference type="EMBL" id="DSUH01000263">
    <property type="protein sequence ID" value="HGU33461.1"/>
    <property type="molecule type" value="Genomic_DNA"/>
</dbReference>
<dbReference type="InterPro" id="IPR029044">
    <property type="entry name" value="Nucleotide-diphossugar_trans"/>
</dbReference>
<name>A0A7C4RT37_9BACT</name>
<dbReference type="AlphaFoldDB" id="A0A7C4RT37"/>
<dbReference type="Pfam" id="PF00535">
    <property type="entry name" value="Glycos_transf_2"/>
    <property type="match status" value="1"/>
</dbReference>
<evidence type="ECO:0000259" key="1">
    <source>
        <dbReference type="Pfam" id="PF00535"/>
    </source>
</evidence>
<evidence type="ECO:0000313" key="2">
    <source>
        <dbReference type="EMBL" id="HGU33461.1"/>
    </source>
</evidence>
<comment type="caution">
    <text evidence="2">The sequence shown here is derived from an EMBL/GenBank/DDBJ whole genome shotgun (WGS) entry which is preliminary data.</text>
</comment>